<dbReference type="Proteomes" id="UP000033647">
    <property type="component" value="Unassembled WGS sequence"/>
</dbReference>
<reference evidence="2 3" key="1">
    <citation type="submission" date="2015-03" db="EMBL/GenBank/DDBJ databases">
        <title>RNA-seq based gene annotation and comparative genomics of four Zymoseptoria species reveal species-specific pathogenicity related genes and transposable element activity.</title>
        <authorList>
            <person name="Grandaubert J."/>
            <person name="Bhattacharyya A."/>
            <person name="Stukenbrock E.H."/>
        </authorList>
    </citation>
    <scope>NUCLEOTIDE SEQUENCE [LARGE SCALE GENOMIC DNA]</scope>
    <source>
        <strain evidence="2 3">Zb18110</strain>
    </source>
</reference>
<sequence length="190" mass="20119">MSTINVTVAVPLSAIAALKNPSSDLASKLAALSVTSTAVLEAISALPYDIATHTITEQPSSHSPSVRSPSAYSPSAHTPSKSAAYASKQTHLSDHDGFTVTVIPRADTKPAAVLQVHESTTVKQLAGLIEEACEVSKYAQFLVWNHRCFYDGQRGGYDEGRTLGEVSSCMKVFGGCGRTEPVVLIGRDEQ</sequence>
<keyword evidence="3" id="KW-1185">Reference proteome</keyword>
<dbReference type="OrthoDB" id="10480487at2759"/>
<dbReference type="EMBL" id="LAFY01004108">
    <property type="protein sequence ID" value="KJX94927.1"/>
    <property type="molecule type" value="Genomic_DNA"/>
</dbReference>
<accession>A0A0F4GD69</accession>
<organism evidence="2 3">
    <name type="scientific">Zymoseptoria brevis</name>
    <dbReference type="NCBI Taxonomy" id="1047168"/>
    <lineage>
        <taxon>Eukaryota</taxon>
        <taxon>Fungi</taxon>
        <taxon>Dikarya</taxon>
        <taxon>Ascomycota</taxon>
        <taxon>Pezizomycotina</taxon>
        <taxon>Dothideomycetes</taxon>
        <taxon>Dothideomycetidae</taxon>
        <taxon>Mycosphaerellales</taxon>
        <taxon>Mycosphaerellaceae</taxon>
        <taxon>Zymoseptoria</taxon>
    </lineage>
</organism>
<feature type="compositionally biased region" description="Low complexity" evidence="1">
    <location>
        <begin position="59"/>
        <end position="75"/>
    </location>
</feature>
<evidence type="ECO:0000313" key="3">
    <source>
        <dbReference type="Proteomes" id="UP000033647"/>
    </source>
</evidence>
<dbReference type="AlphaFoldDB" id="A0A0F4GD69"/>
<feature type="region of interest" description="Disordered" evidence="1">
    <location>
        <begin position="56"/>
        <end position="88"/>
    </location>
</feature>
<evidence type="ECO:0000313" key="2">
    <source>
        <dbReference type="EMBL" id="KJX94927.1"/>
    </source>
</evidence>
<gene>
    <name evidence="2" type="ORF">TI39_contig4149g00020</name>
</gene>
<comment type="caution">
    <text evidence="2">The sequence shown here is derived from an EMBL/GenBank/DDBJ whole genome shotgun (WGS) entry which is preliminary data.</text>
</comment>
<name>A0A0F4GD69_9PEZI</name>
<protein>
    <submittedName>
        <fullName evidence="2">Uncharacterized protein</fullName>
    </submittedName>
</protein>
<evidence type="ECO:0000256" key="1">
    <source>
        <dbReference type="SAM" id="MobiDB-lite"/>
    </source>
</evidence>
<proteinExistence type="predicted"/>